<comment type="caution">
    <text evidence="4">The sequence shown here is derived from an EMBL/GenBank/DDBJ whole genome shotgun (WGS) entry which is preliminary data.</text>
</comment>
<organism evidence="4 5">
    <name type="scientific">Bathymodiolus thermophilus thioautotrophic gill symbiont</name>
    <dbReference type="NCBI Taxonomy" id="2360"/>
    <lineage>
        <taxon>Bacteria</taxon>
        <taxon>Pseudomonadati</taxon>
        <taxon>Pseudomonadota</taxon>
        <taxon>Gammaproteobacteria</taxon>
        <taxon>sulfur-oxidizing symbionts</taxon>
    </lineage>
</organism>
<protein>
    <recommendedName>
        <fullName evidence="2">LPS-assembly protein LptD</fullName>
    </recommendedName>
</protein>
<feature type="domain" description="LptD C-terminal" evidence="3">
    <location>
        <begin position="311"/>
        <end position="646"/>
    </location>
</feature>
<dbReference type="InterPro" id="IPR050218">
    <property type="entry name" value="LptD"/>
</dbReference>
<gene>
    <name evidence="2" type="primary">lptD</name>
    <name evidence="4" type="ORF">BGC33_15145</name>
</gene>
<accession>A0A1J5TY84</accession>
<reference evidence="5" key="1">
    <citation type="submission" date="2016-09" db="EMBL/GenBank/DDBJ databases">
        <title>Genome Sequence of Bathymodiolus thermophilus sulfur-oxidizing gill endosymbiont.</title>
        <authorList>
            <person name="Ponnudurai R."/>
            <person name="Kleiner M."/>
            <person name="Sayavedra L."/>
            <person name="Thuermer A."/>
            <person name="Felbeck H."/>
            <person name="Schlueter R."/>
            <person name="Schweder T."/>
            <person name="Markert S."/>
        </authorList>
    </citation>
    <scope>NUCLEOTIDE SEQUENCE [LARGE SCALE GENOMIC DNA]</scope>
    <source>
        <strain evidence="5">BAT/CrabSpa'14</strain>
    </source>
</reference>
<dbReference type="HAMAP" id="MF_01411">
    <property type="entry name" value="LPS_assembly_LptD"/>
    <property type="match status" value="1"/>
</dbReference>
<dbReference type="PANTHER" id="PTHR30189">
    <property type="entry name" value="LPS-ASSEMBLY PROTEIN"/>
    <property type="match status" value="1"/>
</dbReference>
<dbReference type="AlphaFoldDB" id="A0A1J5TY84"/>
<dbReference type="GO" id="GO:1990351">
    <property type="term" value="C:transporter complex"/>
    <property type="evidence" value="ECO:0007669"/>
    <property type="project" value="TreeGrafter"/>
</dbReference>
<dbReference type="InterPro" id="IPR007543">
    <property type="entry name" value="LptD_C"/>
</dbReference>
<name>A0A1J5TY84_9GAMM</name>
<keyword evidence="1 2" id="KW-0998">Cell outer membrane</keyword>
<dbReference type="EMBL" id="MIQH01000398">
    <property type="protein sequence ID" value="OIR25148.1"/>
    <property type="molecule type" value="Genomic_DNA"/>
</dbReference>
<dbReference type="GO" id="GO:0009279">
    <property type="term" value="C:cell outer membrane"/>
    <property type="evidence" value="ECO:0007669"/>
    <property type="project" value="UniProtKB-SubCell"/>
</dbReference>
<dbReference type="InterPro" id="IPR020889">
    <property type="entry name" value="LipoPS_assembly_LptD"/>
</dbReference>
<comment type="function">
    <text evidence="2">Together with LptE, is involved in the assembly of lipopolysaccharide (LPS) at the surface of the outer membrane.</text>
</comment>
<keyword evidence="2" id="KW-0472">Membrane</keyword>
<dbReference type="PANTHER" id="PTHR30189:SF1">
    <property type="entry name" value="LPS-ASSEMBLY PROTEIN LPTD"/>
    <property type="match status" value="1"/>
</dbReference>
<sequence>MNADNVKICNYFITLIWGYLMRRQLALFIFVWLPSVVSAQEIEHAISCNNTPLLFPKQVLTTDAKNIKVVADYSEGNKGNYLLTGNASLNSAEFYLSADKIMVEKTTEASSASGNVKFQGKQIMLTADNILIKKQGAVTQSIFEQAQYHYIGTKINGQAKKITNDGSKQTFDSMTYSLCPIGNTDWQVKANKVTINPKTNRGIAENVTIEFMGVPIFYTPHHEWILKGRDSGFLIPSISRYTESDSSENKGYQFRIPYYFNLAPERDFLLTLNQLTTRGSVIEGTYRQLLNKGRVEIQGHYLNQDKIKKSNRWLLNTQLDLSLNDKTELTLITNRVSDREYFKEITHENTDKTTLMSSINVAYENKKNNLSASIFAENEQLLSGNAEYTRMPEISLSKKITNPDNREINLSIIGTKFKHTDVTKETGARIHTQAVFARNIKTGTYSMRPKFVASKTKYLMDNRANEGRSIYSLNIDSTLFLERDTHLFAKNLTQTLNPRLAYNYTPERDQSALANFDSEKINASYENLFSGKKFTGLDRISKTNDIVIGLESDLINKKTGATYLALKIAQARHLDDTTLDTDGNLVPQDKYSNIATDIALTLNKFTLGNALQYDPDTSKIAKSSSMLGYVVNPKKFINFTHEDDGEQRSAGIYGAYPITQKVHLFAGINRSLTDSINNKKTFGIAYESCCWAVRIAHFNEYTSTGIYDEITKFELILKGLASSDSTLVERLRKEIPNYLTD</sequence>
<comment type="similarity">
    <text evidence="2">Belongs to the LptD family.</text>
</comment>
<evidence type="ECO:0000256" key="1">
    <source>
        <dbReference type="ARBA" id="ARBA00023237"/>
    </source>
</evidence>
<evidence type="ECO:0000256" key="2">
    <source>
        <dbReference type="HAMAP-Rule" id="MF_01411"/>
    </source>
</evidence>
<dbReference type="GO" id="GO:0043165">
    <property type="term" value="P:Gram-negative-bacterium-type cell outer membrane assembly"/>
    <property type="evidence" value="ECO:0007669"/>
    <property type="project" value="UniProtKB-UniRule"/>
</dbReference>
<comment type="caution">
    <text evidence="2">Lacks conserved residue(s) required for the propagation of feature annotation.</text>
</comment>
<evidence type="ECO:0000313" key="5">
    <source>
        <dbReference type="Proteomes" id="UP000182798"/>
    </source>
</evidence>
<evidence type="ECO:0000259" key="3">
    <source>
        <dbReference type="Pfam" id="PF04453"/>
    </source>
</evidence>
<keyword evidence="2" id="KW-0732">Signal</keyword>
<dbReference type="Pfam" id="PF04453">
    <property type="entry name" value="LptD"/>
    <property type="match status" value="1"/>
</dbReference>
<evidence type="ECO:0000313" key="4">
    <source>
        <dbReference type="EMBL" id="OIR25148.1"/>
    </source>
</evidence>
<dbReference type="Proteomes" id="UP000182798">
    <property type="component" value="Unassembled WGS sequence"/>
</dbReference>
<comment type="subcellular location">
    <subcellularLocation>
        <location evidence="2">Cell outer membrane</location>
    </subcellularLocation>
</comment>
<dbReference type="GO" id="GO:0015920">
    <property type="term" value="P:lipopolysaccharide transport"/>
    <property type="evidence" value="ECO:0007669"/>
    <property type="project" value="InterPro"/>
</dbReference>
<comment type="subunit">
    <text evidence="2">Component of the lipopolysaccharide transport and assembly complex. Interacts with LptE and LptA.</text>
</comment>
<proteinExistence type="inferred from homology"/>